<dbReference type="EMBL" id="AK117652">
    <property type="protein sequence ID" value="BAC42306.1"/>
    <property type="molecule type" value="mRNA"/>
</dbReference>
<evidence type="ECO:0000313" key="6">
    <source>
        <dbReference type="EMBL" id="BAC42306.1"/>
    </source>
</evidence>
<dbReference type="Pfam" id="PF03732">
    <property type="entry name" value="Retrotrans_gag"/>
    <property type="match status" value="1"/>
</dbReference>
<dbReference type="PANTHER" id="PTHR37610">
    <property type="entry name" value="CCHC-TYPE DOMAIN-CONTAINING PROTEIN"/>
    <property type="match status" value="1"/>
</dbReference>
<evidence type="ECO:0000259" key="2">
    <source>
        <dbReference type="Pfam" id="PF03732"/>
    </source>
</evidence>
<protein>
    <submittedName>
        <fullName evidence="6">Putative retroelement pol polyprotein</fullName>
    </submittedName>
    <submittedName>
        <fullName evidence="5">Similarity to retroelement pol polyprotein</fullName>
    </submittedName>
</protein>
<reference evidence="6" key="3">
    <citation type="submission" date="2002-11" db="EMBL/GenBank/DDBJ databases">
        <title>Arabidopsis thaliana full-length cDNA.</title>
        <authorList>
            <person name="Seki M."/>
            <person name="Iida K."/>
            <person name="Satou M."/>
            <person name="Sakurai T."/>
            <person name="Akiyama K."/>
            <person name="Ishida J."/>
            <person name="Nakajima M."/>
            <person name="Enju A."/>
            <person name="Kamiya A."/>
            <person name="Narusaka M."/>
            <person name="Carninci P."/>
            <person name="Kawai J."/>
            <person name="Hayashizaki Y."/>
            <person name="Shinozaki K."/>
        </authorList>
    </citation>
    <scope>NUCLEOTIDE SEQUENCE</scope>
</reference>
<dbReference type="AlphaFoldDB" id="Q9FGL3"/>
<proteinExistence type="evidence at transcript level"/>
<dbReference type="InterPro" id="IPR005162">
    <property type="entry name" value="Retrotrans_gag_dom"/>
</dbReference>
<organism evidence="5">
    <name type="scientific">Arabidopsis thaliana</name>
    <name type="common">Mouse-ear cress</name>
    <dbReference type="NCBI Taxonomy" id="3702"/>
    <lineage>
        <taxon>Eukaryota</taxon>
        <taxon>Viridiplantae</taxon>
        <taxon>Streptophyta</taxon>
        <taxon>Embryophyta</taxon>
        <taxon>Tracheophyta</taxon>
        <taxon>Spermatophyta</taxon>
        <taxon>Magnoliopsida</taxon>
        <taxon>eudicotyledons</taxon>
        <taxon>Gunneridae</taxon>
        <taxon>Pentapetalae</taxon>
        <taxon>rosids</taxon>
        <taxon>malvids</taxon>
        <taxon>Brassicales</taxon>
        <taxon>Brassicaceae</taxon>
        <taxon>Camelineae</taxon>
        <taxon>Arabidopsis</taxon>
    </lineage>
</organism>
<reference evidence="5" key="1">
    <citation type="submission" date="1999-04" db="EMBL/GenBank/DDBJ databases">
        <title>Structural analysis of Arabidopsis thaliana chromosome 5. XI.</title>
        <authorList>
            <person name="Kaneko T."/>
            <person name="Katoh T."/>
            <person name="Asamizu E."/>
            <person name="Sato S."/>
            <person name="Nakamura Y."/>
            <person name="Kotani H."/>
            <person name="Tabata S."/>
        </authorList>
    </citation>
    <scope>NUCLEOTIDE SEQUENCE</scope>
</reference>
<accession>Q9FGL3</accession>
<reference evidence="4" key="4">
    <citation type="submission" date="2003-03" db="EMBL/GenBank/DDBJ databases">
        <title>Arabidopsis Open Reading Frame (ORF) Clones.</title>
        <authorList>
            <person name="Yamada K."/>
            <person name="Chan M.M."/>
            <person name="Chang C.H."/>
            <person name="Dale J.M."/>
            <person name="Hsuan V.W."/>
            <person name="Lee J.M."/>
            <person name="Onodera C.S."/>
            <person name="Quach H.L."/>
            <person name="Tang C."/>
            <person name="Toriumi M."/>
            <person name="Wong C."/>
            <person name="Wu H.C."/>
            <person name="Yu G."/>
            <person name="Yuan S."/>
            <person name="Carninci P."/>
            <person name="Chen H."/>
            <person name="Cheuk R."/>
            <person name="Hayashizaki Y."/>
            <person name="Ishida J."/>
            <person name="Jones T."/>
            <person name="Kamiya A."/>
            <person name="Kawai J."/>
            <person name="Kim C.J."/>
            <person name="Narusaka M."/>
            <person name="Nguyen M."/>
            <person name="Palm C.J."/>
            <person name="Sakurai T."/>
            <person name="Satou M."/>
            <person name="Seki M."/>
            <person name="Shinn P."/>
            <person name="Southwick A."/>
            <person name="Tripp M.G."/>
            <person name="Wu T."/>
            <person name="Shinozaki K."/>
            <person name="Davis R.W."/>
            <person name="Ecker J.R."/>
            <person name="Theologis A."/>
        </authorList>
    </citation>
    <scope>NUCLEOTIDE SEQUENCE</scope>
</reference>
<evidence type="ECO:0000259" key="3">
    <source>
        <dbReference type="Pfam" id="PF14244"/>
    </source>
</evidence>
<evidence type="ECO:0000313" key="5">
    <source>
        <dbReference type="EMBL" id="BAB09070.1"/>
    </source>
</evidence>
<sequence length="357" mass="40351">MVSVEKLRRRTRKSSKISAEKTPDRTQSSPIPPVPPISSPIQQNFATRSSVYPFPQFDFADAHYSPYALSNGDNPGTTIVSEVLDGSNFSSWKIAMFVALDAKNKIAFVDGTLPRPPEFDPSFRVWSRCNSMVKSWILNSVTKQIYKSILRFNDAAEIWKDLDTRFHITNLPRSYQLTQQIWSLQQGNMSLSDYYTTLKTLWDDLDGASCVNTCRNCKCCSATASVNEHSKIVKFLAGLNDFYSTIRSQIIMKKTIPDLAEIYNLLDQDHSQRNIVTNPTNASAFNVSILSNDQIAVNATRSFQPNSKPKVQCSHCGYTGHTADTCYKIHGYPIGFKHKQKVVHHLRSQNRLLLILL</sequence>
<name>Q9FGL3_ARATH</name>
<reference key="2">
    <citation type="journal article" date="2000" name="Nature">
        <title>Sequence and analysis of chromosome 5 of the plant Arabidopsis thaliana.</title>
        <authorList>
            <consortium name="Kazusa DNA Research Institute"/>
            <consortium name="Cold Spring Harbor and Washington University in St Louis Sequencing Consortium"/>
            <consortium name="European Union Arabidopsis Genome Sequencing Consortium"/>
            <person name="Tabata S."/>
            <person name="Kaneko T."/>
            <person name="Nakamura Y."/>
            <person name="Kotani H."/>
            <person name="Kato T."/>
            <person name="Asamizu E."/>
            <person name="Miyajima N."/>
            <person name="Sasamoto S."/>
            <person name="Kimura T."/>
            <person name="Hosouchi T."/>
            <person name="Kawashima K."/>
            <person name="Kohara M."/>
            <person name="Matsumoto M."/>
            <person name="Matsuno A."/>
            <person name="Muraki A."/>
            <person name="Nakayama S."/>
            <person name="Nakazaki N."/>
            <person name="Naruo K."/>
            <person name="Okumura S."/>
            <person name="Shinpo S."/>
            <person name="Takeuchi C."/>
            <person name="Wada T."/>
            <person name="Watanabe A."/>
            <person name="Yamada M."/>
            <person name="Yasuda M."/>
            <person name="Sato S."/>
            <person name="de la Bastide M."/>
            <person name="Huang E."/>
            <person name="Spiegel L."/>
            <person name="Gnoj L."/>
            <person name="O'Shaughnessy A."/>
            <person name="Preston R."/>
            <person name="Habermann K."/>
            <person name="Murray J."/>
            <person name="Johnson D."/>
            <person name="Rohlfing T."/>
            <person name="Nelson J."/>
            <person name="Stoneking T."/>
            <person name="Pepin K."/>
            <person name="Spieth J."/>
            <person name="Sekhon M."/>
            <person name="Armstrong J."/>
            <person name="Becker M."/>
            <person name="Belter E."/>
            <person name="Cordum H."/>
            <person name="Cordes M."/>
            <person name="Courtney L."/>
            <person name="Courtney W."/>
            <person name="Dante M."/>
            <person name="Du H."/>
            <person name="Edwards J."/>
            <person name="Fryman J."/>
            <person name="Haakensen B."/>
            <person name="Lamar E."/>
            <person name="Latreille P."/>
            <person name="Leonard S."/>
            <person name="Meyer R."/>
            <person name="Mulvaney E."/>
            <person name="Ozersky P."/>
            <person name="Riley A."/>
            <person name="Strowmatt C."/>
            <person name="Wagner-McPherson C."/>
            <person name="Wollam A."/>
            <person name="Yoakum M."/>
            <person name="Bell M."/>
            <person name="Dedhia N."/>
            <person name="Parnell L."/>
            <person name="Shah R."/>
            <person name="Rodriguez M."/>
            <person name="See L.H."/>
            <person name="Vil D."/>
            <person name="Baker J."/>
            <person name="Kirchoff K."/>
            <person name="Toth K."/>
            <person name="King L."/>
            <person name="Bahret A."/>
            <person name="Miller B."/>
            <person name="Marra M."/>
            <person name="Martienssen R."/>
            <person name="McCombie W.R."/>
            <person name="Wilson R.K."/>
            <person name="Murphy G."/>
            <person name="Bancroft I."/>
            <person name="Volckaert G."/>
            <person name="Wambutt R."/>
            <person name="Dusterhoft A."/>
            <person name="Stiekema W."/>
            <person name="Pohl T."/>
            <person name="Entian K.D."/>
            <person name="Terryn N."/>
            <person name="Hartley N."/>
            <person name="Bent E."/>
            <person name="Johnson S."/>
            <person name="Langham S.A."/>
            <person name="McCullagh B."/>
            <person name="Robben J."/>
            <person name="Grymonprez B."/>
            <person name="Zimmermann W."/>
            <person name="Ramsperger U."/>
            <person name="Wedler H."/>
            <person name="Balke K."/>
            <person name="Wedler E."/>
            <person name="Peters S."/>
            <person name="van Staveren M."/>
            <person name="Dirkse W."/>
            <person name="Mooijman P."/>
            <person name="Lankhorst R.K."/>
            <person name="Weitzenegger T."/>
            <person name="Bothe G."/>
            <person name="Rose M."/>
            <person name="Hauf J."/>
            <person name="Berneiser S."/>
            <person name="Hempel S."/>
            <person name="Feldpausch M."/>
            <person name="Lamberth S."/>
            <person name="Villarroel R."/>
            <person name="Gielen J."/>
            <person name="Ardiles W."/>
            <person name="Bents O."/>
            <person name="Lemcke K."/>
            <person name="Kolesov G."/>
            <person name="Mayer K."/>
            <person name="Rudd S."/>
            <person name="Schoof H."/>
            <person name="Schueller C."/>
            <person name="Zaccaria P."/>
            <person name="Mewes H.W."/>
            <person name="Bevan M."/>
            <person name="Fransz P."/>
        </authorList>
    </citation>
    <scope>NUCLEOTIDE SEQUENCE [LARGE SCALE GENOMIC DNA]</scope>
    <source>
        <strain>cv. Columbia</strain>
    </source>
</reference>
<dbReference type="EMBL" id="BT005506">
    <property type="protein sequence ID" value="AAO63926.1"/>
    <property type="molecule type" value="mRNA"/>
</dbReference>
<feature type="region of interest" description="Disordered" evidence="1">
    <location>
        <begin position="1"/>
        <end position="40"/>
    </location>
</feature>
<feature type="domain" description="Retrotransposon Copia-like N-terminal" evidence="3">
    <location>
        <begin position="73"/>
        <end position="117"/>
    </location>
</feature>
<dbReference type="InterPro" id="IPR029472">
    <property type="entry name" value="Copia-like_N"/>
</dbReference>
<evidence type="ECO:0000313" key="4">
    <source>
        <dbReference type="EMBL" id="AAO63926.1"/>
    </source>
</evidence>
<dbReference type="EMBL" id="AB025628">
    <property type="protein sequence ID" value="BAB09070.1"/>
    <property type="molecule type" value="Genomic_DNA"/>
</dbReference>
<feature type="domain" description="Retrotransposon gag" evidence="2">
    <location>
        <begin position="134"/>
        <end position="241"/>
    </location>
</feature>
<dbReference type="PANTHER" id="PTHR37610:SF97">
    <property type="entry name" value="RETROTRANSPOSON GAG DOMAIN-CONTAINING PROTEIN"/>
    <property type="match status" value="1"/>
</dbReference>
<gene>
    <name evidence="4" type="ordered locus">At5g47445</name>
</gene>
<dbReference type="Pfam" id="PF14244">
    <property type="entry name" value="Retrotran_gag_3"/>
    <property type="match status" value="1"/>
</dbReference>
<evidence type="ECO:0000256" key="1">
    <source>
        <dbReference type="SAM" id="MobiDB-lite"/>
    </source>
</evidence>